<feature type="chain" id="PRO_5046824302" evidence="1">
    <location>
        <begin position="19"/>
        <end position="185"/>
    </location>
</feature>
<evidence type="ECO:0000256" key="1">
    <source>
        <dbReference type="SAM" id="SignalP"/>
    </source>
</evidence>
<feature type="signal peptide" evidence="1">
    <location>
        <begin position="1"/>
        <end position="18"/>
    </location>
</feature>
<gene>
    <name evidence="2" type="ORF">NG653_00320</name>
</gene>
<name>A0ABT1AV99_9FLAO</name>
<reference evidence="2 3" key="1">
    <citation type="submission" date="2022-06" db="EMBL/GenBank/DDBJ databases">
        <authorList>
            <person name="Xuan X."/>
        </authorList>
    </citation>
    <scope>NUCLEOTIDE SEQUENCE [LARGE SCALE GENOMIC DNA]</scope>
    <source>
        <strain evidence="2 3">2V75</strain>
    </source>
</reference>
<comment type="caution">
    <text evidence="2">The sequence shown here is derived from an EMBL/GenBank/DDBJ whole genome shotgun (WGS) entry which is preliminary data.</text>
</comment>
<keyword evidence="1" id="KW-0732">Signal</keyword>
<accession>A0ABT1AV99</accession>
<evidence type="ECO:0000313" key="2">
    <source>
        <dbReference type="EMBL" id="MCO5723278.1"/>
    </source>
</evidence>
<proteinExistence type="predicted"/>
<sequence length="185" mass="19527">MKTRKFLAFLAFSGILLASCSDDDDPDPVNEEEVITTMTVTLTPQGGGTAITLQTRDLDGDGPNAPVVTVSGELSANTTYNGVIVLLNETETPAENITEEVEEEDDEHQFFFTVGGGLNASIAYANFDGNNNPLGTEFTLTANDASTGTLAITLRHDLKKPNDGSLADAGGETDIAQTFNVVILP</sequence>
<dbReference type="Proteomes" id="UP001206312">
    <property type="component" value="Unassembled WGS sequence"/>
</dbReference>
<protein>
    <submittedName>
        <fullName evidence="2">Type 1 periplasmic binding fold superfamily protein</fullName>
    </submittedName>
</protein>
<keyword evidence="3" id="KW-1185">Reference proteome</keyword>
<organism evidence="2 3">
    <name type="scientific">Robiginitalea marina</name>
    <dbReference type="NCBI Taxonomy" id="2954105"/>
    <lineage>
        <taxon>Bacteria</taxon>
        <taxon>Pseudomonadati</taxon>
        <taxon>Bacteroidota</taxon>
        <taxon>Flavobacteriia</taxon>
        <taxon>Flavobacteriales</taxon>
        <taxon>Flavobacteriaceae</taxon>
        <taxon>Robiginitalea</taxon>
    </lineage>
</organism>
<dbReference type="PROSITE" id="PS51257">
    <property type="entry name" value="PROKAR_LIPOPROTEIN"/>
    <property type="match status" value="1"/>
</dbReference>
<evidence type="ECO:0000313" key="3">
    <source>
        <dbReference type="Proteomes" id="UP001206312"/>
    </source>
</evidence>
<dbReference type="EMBL" id="JAMXIB010000001">
    <property type="protein sequence ID" value="MCO5723278.1"/>
    <property type="molecule type" value="Genomic_DNA"/>
</dbReference>
<dbReference type="RefSeq" id="WP_252739660.1">
    <property type="nucleotide sequence ID" value="NZ_JAMXIB010000001.1"/>
</dbReference>